<evidence type="ECO:0000259" key="1">
    <source>
        <dbReference type="Pfam" id="PF00534"/>
    </source>
</evidence>
<sequence length="356" mass="40367">MKIAFFIEHISNGGAERVITNLANSFAKHNHEVIMITTIRRLGEYSLSENVRRFTTEGNAYHTSKLIGPFRRLYRLRSILKKEKPQYLVSFLNSALYHGVLTTRGLKTKSIISVRNDPNFDYQTILQKILAKTILPLSEGAVFQTEDAKAWFPKQLQDKSTIIFNPISSSFYNTNYIPMDKLIVAVGRLSEQKDYFFLIKGFKVFADAHKDWKLHIYGDGELKEQLSGEIKRVGLADKIILKGRTDNVANAISSATIYVMTSQFEGSPNALMEAMAVGVPCISSNCPCGGPKMLINNGNNGFLYEVGNIDEFLDRLNVLAENSELRIKFSKSAKNRAKDFTEEKVFNLWHKYLKNL</sequence>
<dbReference type="Proteomes" id="UP000466952">
    <property type="component" value="Unassembled WGS sequence"/>
</dbReference>
<evidence type="ECO:0000313" key="5">
    <source>
        <dbReference type="Proteomes" id="UP000462376"/>
    </source>
</evidence>
<evidence type="ECO:0000313" key="4">
    <source>
        <dbReference type="EMBL" id="KAB4237837.1"/>
    </source>
</evidence>
<dbReference type="Pfam" id="PF13439">
    <property type="entry name" value="Glyco_transf_4"/>
    <property type="match status" value="1"/>
</dbReference>
<dbReference type="Proteomes" id="UP000462376">
    <property type="component" value="Unassembled WGS sequence"/>
</dbReference>
<dbReference type="EMBL" id="WCTR01000005">
    <property type="protein sequence ID" value="KAB4213559.1"/>
    <property type="molecule type" value="Genomic_DNA"/>
</dbReference>
<dbReference type="InterPro" id="IPR028098">
    <property type="entry name" value="Glyco_trans_4-like_N"/>
</dbReference>
<protein>
    <submittedName>
        <fullName evidence="4">Glycosyltransferase family 4 protein</fullName>
    </submittedName>
</protein>
<reference evidence="5 6" key="1">
    <citation type="journal article" date="2019" name="Nat. Med.">
        <title>A library of human gut bacterial isolates paired with longitudinal multiomics data enables mechanistic microbiome research.</title>
        <authorList>
            <person name="Poyet M."/>
            <person name="Groussin M."/>
            <person name="Gibbons S.M."/>
            <person name="Avila-Pacheco J."/>
            <person name="Jiang X."/>
            <person name="Kearney S.M."/>
            <person name="Perrotta A.R."/>
            <person name="Berdy B."/>
            <person name="Zhao S."/>
            <person name="Lieberman T.D."/>
            <person name="Swanson P.K."/>
            <person name="Smith M."/>
            <person name="Roesemann S."/>
            <person name="Alexander J.E."/>
            <person name="Rich S.A."/>
            <person name="Livny J."/>
            <person name="Vlamakis H."/>
            <person name="Clish C."/>
            <person name="Bullock K."/>
            <person name="Deik A."/>
            <person name="Scott J."/>
            <person name="Pierce K.A."/>
            <person name="Xavier R.J."/>
            <person name="Alm E.J."/>
        </authorList>
    </citation>
    <scope>NUCLEOTIDE SEQUENCE [LARGE SCALE GENOMIC DNA]</scope>
    <source>
        <strain evidence="3 6">BIOML-A11</strain>
        <strain evidence="4 5">BIOML-A5</strain>
    </source>
</reference>
<dbReference type="PANTHER" id="PTHR12526:SF630">
    <property type="entry name" value="GLYCOSYLTRANSFERASE"/>
    <property type="match status" value="1"/>
</dbReference>
<dbReference type="AlphaFoldDB" id="A0A139JZ55"/>
<dbReference type="SUPFAM" id="SSF53756">
    <property type="entry name" value="UDP-Glycosyltransferase/glycogen phosphorylase"/>
    <property type="match status" value="1"/>
</dbReference>
<feature type="domain" description="Glycosyl transferase family 1" evidence="1">
    <location>
        <begin position="179"/>
        <end position="336"/>
    </location>
</feature>
<evidence type="ECO:0000259" key="2">
    <source>
        <dbReference type="Pfam" id="PF13439"/>
    </source>
</evidence>
<dbReference type="Pfam" id="PF00534">
    <property type="entry name" value="Glycos_transf_1"/>
    <property type="match status" value="1"/>
</dbReference>
<evidence type="ECO:0000313" key="3">
    <source>
        <dbReference type="EMBL" id="KAB4213559.1"/>
    </source>
</evidence>
<dbReference type="InterPro" id="IPR001296">
    <property type="entry name" value="Glyco_trans_1"/>
</dbReference>
<dbReference type="EMBL" id="WCTL01000005">
    <property type="protein sequence ID" value="KAB4237837.1"/>
    <property type="molecule type" value="Genomic_DNA"/>
</dbReference>
<accession>A0A139JZ55</accession>
<dbReference type="GeneID" id="29794227"/>
<dbReference type="GO" id="GO:0016757">
    <property type="term" value="F:glycosyltransferase activity"/>
    <property type="evidence" value="ECO:0007669"/>
    <property type="project" value="InterPro"/>
</dbReference>
<dbReference type="CDD" id="cd03820">
    <property type="entry name" value="GT4_AmsD-like"/>
    <property type="match status" value="1"/>
</dbReference>
<proteinExistence type="predicted"/>
<feature type="domain" description="Glycosyltransferase subfamily 4-like N-terminal" evidence="2">
    <location>
        <begin position="13"/>
        <end position="167"/>
    </location>
</feature>
<comment type="caution">
    <text evidence="4">The sequence shown here is derived from an EMBL/GenBank/DDBJ whole genome shotgun (WGS) entry which is preliminary data.</text>
</comment>
<evidence type="ECO:0000313" key="6">
    <source>
        <dbReference type="Proteomes" id="UP000466952"/>
    </source>
</evidence>
<organism evidence="4 5">
    <name type="scientific">Bacteroides uniformis</name>
    <dbReference type="NCBI Taxonomy" id="820"/>
    <lineage>
        <taxon>Bacteria</taxon>
        <taxon>Pseudomonadati</taxon>
        <taxon>Bacteroidota</taxon>
        <taxon>Bacteroidia</taxon>
        <taxon>Bacteroidales</taxon>
        <taxon>Bacteroidaceae</taxon>
        <taxon>Bacteroides</taxon>
    </lineage>
</organism>
<name>A0A139JZ55_BACUN</name>
<dbReference type="PANTHER" id="PTHR12526">
    <property type="entry name" value="GLYCOSYLTRANSFERASE"/>
    <property type="match status" value="1"/>
</dbReference>
<keyword evidence="4" id="KW-0808">Transferase</keyword>
<dbReference type="Gene3D" id="3.40.50.2000">
    <property type="entry name" value="Glycogen Phosphorylase B"/>
    <property type="match status" value="2"/>
</dbReference>
<gene>
    <name evidence="4" type="ORF">GAP47_07945</name>
    <name evidence="3" type="ORF">GAP55_08050</name>
</gene>
<dbReference type="RefSeq" id="WP_005837276.1">
    <property type="nucleotide sequence ID" value="NZ_CAXSSZ010000015.1"/>
</dbReference>